<keyword evidence="3" id="KW-1185">Reference proteome</keyword>
<dbReference type="EMBL" id="JBAGNM010000032">
    <property type="protein sequence ID" value="MEW6955472.1"/>
    <property type="molecule type" value="Genomic_DNA"/>
</dbReference>
<name>A0ABV3NE41_9ACTO</name>
<keyword evidence="1" id="KW-0812">Transmembrane</keyword>
<reference evidence="2 3" key="1">
    <citation type="submission" date="2024-01" db="EMBL/GenBank/DDBJ databases">
        <title>Genomic analysis and antimicrobial resistance profiles of Trueperella pyogenes isolated from domestic and wild animals.</title>
        <authorList>
            <person name="Magossi G."/>
            <person name="Gzyl K.E."/>
            <person name="Holman D.B."/>
            <person name="Amat S."/>
        </authorList>
    </citation>
    <scope>NUCLEOTIDE SEQUENCE [LARGE SCALE GENOMIC DNA]</scope>
    <source>
        <strain evidence="2 3">1494</strain>
    </source>
</reference>
<gene>
    <name evidence="2" type="ORF">V3M73_10635</name>
</gene>
<keyword evidence="1" id="KW-0472">Membrane</keyword>
<evidence type="ECO:0000313" key="3">
    <source>
        <dbReference type="Proteomes" id="UP001555100"/>
    </source>
</evidence>
<sequence length="172" mass="19463">PATTSADMRQSFIQWLTGDSISLVAKSMAFSTYSLTIFCVLMFIITVVKDWWPTLWDWELAQSTLPGFGLFFIATVAYLSFFVIPAAVRRVDTSSQDWDWKKKEFEKFNTYILAAALAILGYVVPFITTNTNLVEQLRLLWAGLTLLVVGLMWIVCAAMSLTMLIGTNNDRH</sequence>
<comment type="caution">
    <text evidence="2">The sequence shown here is derived from an EMBL/GenBank/DDBJ whole genome shotgun (WGS) entry which is preliminary data.</text>
</comment>
<proteinExistence type="predicted"/>
<evidence type="ECO:0000256" key="1">
    <source>
        <dbReference type="SAM" id="Phobius"/>
    </source>
</evidence>
<feature type="transmembrane region" description="Helical" evidence="1">
    <location>
        <begin position="68"/>
        <end position="88"/>
    </location>
</feature>
<feature type="transmembrane region" description="Helical" evidence="1">
    <location>
        <begin position="139"/>
        <end position="165"/>
    </location>
</feature>
<dbReference type="RefSeq" id="WP_367246429.1">
    <property type="nucleotide sequence ID" value="NZ_JBAGNM010000032.1"/>
</dbReference>
<feature type="transmembrane region" description="Helical" evidence="1">
    <location>
        <begin position="108"/>
        <end position="127"/>
    </location>
</feature>
<keyword evidence="1" id="KW-1133">Transmembrane helix</keyword>
<dbReference type="Proteomes" id="UP001555100">
    <property type="component" value="Unassembled WGS sequence"/>
</dbReference>
<protein>
    <submittedName>
        <fullName evidence="2">Uncharacterized protein</fullName>
    </submittedName>
</protein>
<evidence type="ECO:0000313" key="2">
    <source>
        <dbReference type="EMBL" id="MEW6955472.1"/>
    </source>
</evidence>
<feature type="transmembrane region" description="Helical" evidence="1">
    <location>
        <begin position="30"/>
        <end position="48"/>
    </location>
</feature>
<organism evidence="2 3">
    <name type="scientific">Trueperella pyogenes</name>
    <dbReference type="NCBI Taxonomy" id="1661"/>
    <lineage>
        <taxon>Bacteria</taxon>
        <taxon>Bacillati</taxon>
        <taxon>Actinomycetota</taxon>
        <taxon>Actinomycetes</taxon>
        <taxon>Actinomycetales</taxon>
        <taxon>Actinomycetaceae</taxon>
        <taxon>Trueperella</taxon>
    </lineage>
</organism>
<accession>A0ABV3NE41</accession>
<feature type="non-terminal residue" evidence="2">
    <location>
        <position position="1"/>
    </location>
</feature>